<evidence type="ECO:0000256" key="4">
    <source>
        <dbReference type="ARBA" id="ARBA00038440"/>
    </source>
</evidence>
<reference evidence="8 9" key="1">
    <citation type="submission" date="2021-11" db="EMBL/GenBank/DDBJ databases">
        <title>Genome sequence.</title>
        <authorList>
            <person name="Sun Q."/>
        </authorList>
    </citation>
    <scope>NUCLEOTIDE SEQUENCE [LARGE SCALE GENOMIC DNA]</scope>
    <source>
        <strain evidence="8 9">KCTC 12005</strain>
    </source>
</reference>
<feature type="binding site" evidence="6">
    <location>
        <position position="111"/>
    </location>
    <ligand>
        <name>(6R)-10-formyltetrahydrofolate</name>
        <dbReference type="ChEBI" id="CHEBI:195366"/>
    </ligand>
</feature>
<evidence type="ECO:0000256" key="5">
    <source>
        <dbReference type="ARBA" id="ARBA00047664"/>
    </source>
</evidence>
<dbReference type="PROSITE" id="PS00373">
    <property type="entry name" value="GART"/>
    <property type="match status" value="1"/>
</dbReference>
<dbReference type="GO" id="GO:0004644">
    <property type="term" value="F:phosphoribosylglycinamide formyltransferase activity"/>
    <property type="evidence" value="ECO:0007669"/>
    <property type="project" value="UniProtKB-UniRule"/>
</dbReference>
<dbReference type="PANTHER" id="PTHR43369:SF2">
    <property type="entry name" value="PHOSPHORIBOSYLGLYCINAMIDE FORMYLTRANSFERASE"/>
    <property type="match status" value="1"/>
</dbReference>
<accession>A0AAW4XTU1</accession>
<dbReference type="SUPFAM" id="SSF53328">
    <property type="entry name" value="Formyltransferase"/>
    <property type="match status" value="1"/>
</dbReference>
<dbReference type="Gene3D" id="3.40.50.170">
    <property type="entry name" value="Formyl transferase, N-terminal domain"/>
    <property type="match status" value="1"/>
</dbReference>
<comment type="caution">
    <text evidence="8">The sequence shown here is derived from an EMBL/GenBank/DDBJ whole genome shotgun (WGS) entry which is preliminary data.</text>
</comment>
<gene>
    <name evidence="6 8" type="primary">purN</name>
    <name evidence="8" type="ORF">LPW39_06755</name>
</gene>
<dbReference type="Proteomes" id="UP001199260">
    <property type="component" value="Unassembled WGS sequence"/>
</dbReference>
<sequence>MKNIVILISGSGSNMAAIVRTAQQERWQETLGARVAAVVSNKAQAGGLQFAQEQGIATAVVDHKAYDSRESFDAALMQCIDAHAPSLVVLAGFMRILTPGFVAHYSGRLINIHPSLLPAFAGLHTHQRAIDAGCKFAGCSVHQVTADLDAGPILEQGLVPILPGDTAELLAARVLVQEHQIYPKAVRSLLQAC</sequence>
<keyword evidence="3 6" id="KW-0658">Purine biosynthesis</keyword>
<dbReference type="GO" id="GO:0005829">
    <property type="term" value="C:cytosol"/>
    <property type="evidence" value="ECO:0007669"/>
    <property type="project" value="TreeGrafter"/>
</dbReference>
<dbReference type="InterPro" id="IPR004607">
    <property type="entry name" value="GART"/>
</dbReference>
<evidence type="ECO:0000313" key="9">
    <source>
        <dbReference type="Proteomes" id="UP001199260"/>
    </source>
</evidence>
<dbReference type="InterPro" id="IPR036477">
    <property type="entry name" value="Formyl_transf_N_sf"/>
</dbReference>
<dbReference type="InterPro" id="IPR001555">
    <property type="entry name" value="GART_AS"/>
</dbReference>
<dbReference type="CDD" id="cd08645">
    <property type="entry name" value="FMT_core_GART"/>
    <property type="match status" value="1"/>
</dbReference>
<evidence type="ECO:0000256" key="2">
    <source>
        <dbReference type="ARBA" id="ARBA00022679"/>
    </source>
</evidence>
<dbReference type="NCBIfam" id="TIGR00639">
    <property type="entry name" value="PurN"/>
    <property type="match status" value="1"/>
</dbReference>
<comment type="function">
    <text evidence="6">Catalyzes the transfer of a formyl group from 10-formyltetrahydrofolate to 5-phospho-ribosyl-glycinamide (GAR), producing 5-phospho-ribosyl-N-formylglycinamide (FGAR) and tetrahydrofolate.</text>
</comment>
<dbReference type="GO" id="GO:0006189">
    <property type="term" value="P:'de novo' IMP biosynthetic process"/>
    <property type="evidence" value="ECO:0007669"/>
    <property type="project" value="UniProtKB-UniRule"/>
</dbReference>
<comment type="similarity">
    <text evidence="4 6">Belongs to the GART family.</text>
</comment>
<organism evidence="8 9">
    <name type="scientific">Comamonas koreensis</name>
    <dbReference type="NCBI Taxonomy" id="160825"/>
    <lineage>
        <taxon>Bacteria</taxon>
        <taxon>Pseudomonadati</taxon>
        <taxon>Pseudomonadota</taxon>
        <taxon>Betaproteobacteria</taxon>
        <taxon>Burkholderiales</taxon>
        <taxon>Comamonadaceae</taxon>
        <taxon>Comamonas</taxon>
    </lineage>
</organism>
<name>A0AAW4XTU1_9BURK</name>
<dbReference type="EC" id="2.1.2.2" evidence="6"/>
<feature type="binding site" evidence="6">
    <location>
        <begin position="94"/>
        <end position="97"/>
    </location>
    <ligand>
        <name>(6R)-10-formyltetrahydrofolate</name>
        <dbReference type="ChEBI" id="CHEBI:195366"/>
    </ligand>
</feature>
<comment type="catalytic activity">
    <reaction evidence="5 6">
        <text>N(1)-(5-phospho-beta-D-ribosyl)glycinamide + (6R)-10-formyltetrahydrofolate = N(2)-formyl-N(1)-(5-phospho-beta-D-ribosyl)glycinamide + (6S)-5,6,7,8-tetrahydrofolate + H(+)</text>
        <dbReference type="Rhea" id="RHEA:15053"/>
        <dbReference type="ChEBI" id="CHEBI:15378"/>
        <dbReference type="ChEBI" id="CHEBI:57453"/>
        <dbReference type="ChEBI" id="CHEBI:143788"/>
        <dbReference type="ChEBI" id="CHEBI:147286"/>
        <dbReference type="ChEBI" id="CHEBI:195366"/>
        <dbReference type="EC" id="2.1.2.2"/>
    </reaction>
</comment>
<keyword evidence="9" id="KW-1185">Reference proteome</keyword>
<comment type="pathway">
    <text evidence="1 6">Purine metabolism; IMP biosynthesis via de novo pathway; N(2)-formyl-N(1)-(5-phospho-D-ribosyl)glycinamide from N(1)-(5-phospho-D-ribosyl)glycinamide (10-formyl THF route): step 1/1.</text>
</comment>
<evidence type="ECO:0000256" key="3">
    <source>
        <dbReference type="ARBA" id="ARBA00022755"/>
    </source>
</evidence>
<dbReference type="PANTHER" id="PTHR43369">
    <property type="entry name" value="PHOSPHORIBOSYLGLYCINAMIDE FORMYLTRANSFERASE"/>
    <property type="match status" value="1"/>
</dbReference>
<dbReference type="HAMAP" id="MF_01930">
    <property type="entry name" value="PurN"/>
    <property type="match status" value="1"/>
</dbReference>
<feature type="site" description="Raises pKa of active site His" evidence="6">
    <location>
        <position position="149"/>
    </location>
</feature>
<feature type="active site" description="Proton donor" evidence="6">
    <location>
        <position position="113"/>
    </location>
</feature>
<dbReference type="Pfam" id="PF00551">
    <property type="entry name" value="Formyl_trans_N"/>
    <property type="match status" value="1"/>
</dbReference>
<feature type="domain" description="Formyl transferase N-terminal" evidence="7">
    <location>
        <begin position="2"/>
        <end position="186"/>
    </location>
</feature>
<evidence type="ECO:0000259" key="7">
    <source>
        <dbReference type="Pfam" id="PF00551"/>
    </source>
</evidence>
<feature type="binding site" evidence="6">
    <location>
        <position position="69"/>
    </location>
    <ligand>
        <name>(6R)-10-formyltetrahydrofolate</name>
        <dbReference type="ChEBI" id="CHEBI:195366"/>
    </ligand>
</feature>
<evidence type="ECO:0000256" key="1">
    <source>
        <dbReference type="ARBA" id="ARBA00005054"/>
    </source>
</evidence>
<keyword evidence="2 6" id="KW-0808">Transferase</keyword>
<dbReference type="AlphaFoldDB" id="A0AAW4XTU1"/>
<evidence type="ECO:0000313" key="8">
    <source>
        <dbReference type="EMBL" id="MCD2164831.1"/>
    </source>
</evidence>
<evidence type="ECO:0000256" key="6">
    <source>
        <dbReference type="HAMAP-Rule" id="MF_01930"/>
    </source>
</evidence>
<protein>
    <recommendedName>
        <fullName evidence="6">Phosphoribosylglycinamide formyltransferase</fullName>
        <ecNumber evidence="6">2.1.2.2</ecNumber>
    </recommendedName>
    <alternativeName>
        <fullName evidence="6">5'-phosphoribosylglycinamide transformylase</fullName>
    </alternativeName>
    <alternativeName>
        <fullName evidence="6">GAR transformylase</fullName>
        <shortName evidence="6">GART</shortName>
    </alternativeName>
</protein>
<dbReference type="RefSeq" id="WP_230772861.1">
    <property type="nucleotide sequence ID" value="NZ_JAJNCT010000005.1"/>
</dbReference>
<dbReference type="InterPro" id="IPR002376">
    <property type="entry name" value="Formyl_transf_N"/>
</dbReference>
<proteinExistence type="inferred from homology"/>
<feature type="binding site" evidence="6">
    <location>
        <begin position="12"/>
        <end position="14"/>
    </location>
    <ligand>
        <name>N(1)-(5-phospho-beta-D-ribosyl)glycinamide</name>
        <dbReference type="ChEBI" id="CHEBI:143788"/>
    </ligand>
</feature>
<dbReference type="EMBL" id="JAJNCT010000005">
    <property type="protein sequence ID" value="MCD2164831.1"/>
    <property type="molecule type" value="Genomic_DNA"/>
</dbReference>